<evidence type="ECO:0000313" key="1">
    <source>
        <dbReference type="EMBL" id="GGB21085.1"/>
    </source>
</evidence>
<proteinExistence type="predicted"/>
<organism evidence="1 2">
    <name type="scientific">Sphingomonas metalli</name>
    <dbReference type="NCBI Taxonomy" id="1779358"/>
    <lineage>
        <taxon>Bacteria</taxon>
        <taxon>Pseudomonadati</taxon>
        <taxon>Pseudomonadota</taxon>
        <taxon>Alphaproteobacteria</taxon>
        <taxon>Sphingomonadales</taxon>
        <taxon>Sphingomonadaceae</taxon>
        <taxon>Sphingomonas</taxon>
    </lineage>
</organism>
<accession>A0A916WQV9</accession>
<protein>
    <submittedName>
        <fullName evidence="1">Uncharacterized protein</fullName>
    </submittedName>
</protein>
<reference evidence="1" key="1">
    <citation type="journal article" date="2014" name="Int. J. Syst. Evol. Microbiol.">
        <title>Complete genome sequence of Corynebacterium casei LMG S-19264T (=DSM 44701T), isolated from a smear-ripened cheese.</title>
        <authorList>
            <consortium name="US DOE Joint Genome Institute (JGI-PGF)"/>
            <person name="Walter F."/>
            <person name="Albersmeier A."/>
            <person name="Kalinowski J."/>
            <person name="Ruckert C."/>
        </authorList>
    </citation>
    <scope>NUCLEOTIDE SEQUENCE</scope>
    <source>
        <strain evidence="1">CGMCC 1.15330</strain>
    </source>
</reference>
<dbReference type="EMBL" id="BMIH01000001">
    <property type="protein sequence ID" value="GGB21085.1"/>
    <property type="molecule type" value="Genomic_DNA"/>
</dbReference>
<sequence>MADPAPLSLHGALAAELEAVRRELEATALRLCLDPVVFLKHADALQGFDRLAQTIAEAAGVLRSEADPDTTLAAIRLEAMRARLVLATGAY</sequence>
<dbReference type="Proteomes" id="UP000623067">
    <property type="component" value="Unassembled WGS sequence"/>
</dbReference>
<name>A0A916WQV9_9SPHN</name>
<evidence type="ECO:0000313" key="2">
    <source>
        <dbReference type="Proteomes" id="UP000623067"/>
    </source>
</evidence>
<gene>
    <name evidence="1" type="ORF">GCM10011380_08370</name>
</gene>
<dbReference type="RefSeq" id="WP_188657387.1">
    <property type="nucleotide sequence ID" value="NZ_BMIH01000001.1"/>
</dbReference>
<dbReference type="AlphaFoldDB" id="A0A916WQV9"/>
<reference evidence="1" key="2">
    <citation type="submission" date="2020-09" db="EMBL/GenBank/DDBJ databases">
        <authorList>
            <person name="Sun Q."/>
            <person name="Zhou Y."/>
        </authorList>
    </citation>
    <scope>NUCLEOTIDE SEQUENCE</scope>
    <source>
        <strain evidence="1">CGMCC 1.15330</strain>
    </source>
</reference>
<keyword evidence="2" id="KW-1185">Reference proteome</keyword>
<comment type="caution">
    <text evidence="1">The sequence shown here is derived from an EMBL/GenBank/DDBJ whole genome shotgun (WGS) entry which is preliminary data.</text>
</comment>